<dbReference type="Pfam" id="PF03480">
    <property type="entry name" value="DctP"/>
    <property type="match status" value="1"/>
</dbReference>
<accession>A0A8J6N1N7</accession>
<dbReference type="GO" id="GO:0055085">
    <property type="term" value="P:transmembrane transport"/>
    <property type="evidence" value="ECO:0007669"/>
    <property type="project" value="InterPro"/>
</dbReference>
<proteinExistence type="inferred from homology"/>
<dbReference type="EMBL" id="JACNJD010000258">
    <property type="protein sequence ID" value="MBC8178143.1"/>
    <property type="molecule type" value="Genomic_DNA"/>
</dbReference>
<evidence type="ECO:0000313" key="4">
    <source>
        <dbReference type="EMBL" id="MBC8178143.1"/>
    </source>
</evidence>
<reference evidence="4 5" key="1">
    <citation type="submission" date="2020-08" db="EMBL/GenBank/DDBJ databases">
        <title>Bridging the membrane lipid divide: bacteria of the FCB group superphylum have the potential to synthesize archaeal ether lipids.</title>
        <authorList>
            <person name="Villanueva L."/>
            <person name="Von Meijenfeldt F.A.B."/>
            <person name="Westbye A.B."/>
            <person name="Yadav S."/>
            <person name="Hopmans E.C."/>
            <person name="Dutilh B.E."/>
            <person name="Sinninghe Damste J.S."/>
        </authorList>
    </citation>
    <scope>NUCLEOTIDE SEQUENCE [LARGE SCALE GENOMIC DNA]</scope>
    <source>
        <strain evidence="4">NIOZ-UU27</strain>
    </source>
</reference>
<dbReference type="Gene3D" id="3.40.190.170">
    <property type="entry name" value="Bacterial extracellular solute-binding protein, family 7"/>
    <property type="match status" value="1"/>
</dbReference>
<protein>
    <submittedName>
        <fullName evidence="4">TRAP transporter substrate-binding protein</fullName>
    </submittedName>
</protein>
<dbReference type="InterPro" id="IPR018389">
    <property type="entry name" value="DctP_fam"/>
</dbReference>
<gene>
    <name evidence="4" type="ORF">H8E19_12120</name>
</gene>
<comment type="caution">
    <text evidence="4">The sequence shown here is derived from an EMBL/GenBank/DDBJ whole genome shotgun (WGS) entry which is preliminary data.</text>
</comment>
<organism evidence="4 5">
    <name type="scientific">Candidatus Desulfacyla euxinica</name>
    <dbReference type="NCBI Taxonomy" id="2841693"/>
    <lineage>
        <taxon>Bacteria</taxon>
        <taxon>Deltaproteobacteria</taxon>
        <taxon>Candidatus Desulfacyla</taxon>
    </lineage>
</organism>
<dbReference type="InterPro" id="IPR038404">
    <property type="entry name" value="TRAP_DctP_sf"/>
</dbReference>
<evidence type="ECO:0000256" key="1">
    <source>
        <dbReference type="ARBA" id="ARBA00009023"/>
    </source>
</evidence>
<sequence length="355" mass="40389">MQKKWMPVLMVLLFAVTLMVGLITLPAETLAKDKPIIVKIPTLMPKSPPSRAPTSRMLAFFAKQLEANSDGRFKVKIYWGGSLYRDDATCYAALKDNIVQMAIPAGARMAGEMPEVILYSLPFVFEDMEHFRRFAYGPKGFKPVGGPGSKLYEQLFEKNGYKFITFLSTSFQNYVSSKGFLAKPEDFKGVKFRIRQSKLAAEITEAFGGSAMAIPFMEAYTALSLKTVDASECPLYLIFALKWHETGDYITISRHSLLSGTMIANLDWYNGLPEDLKKILNETVEESVEFLFKASTSMEQMMPWIMMSQKPSLQFKWLSQKERGKLKEQVKPLLDKYKKTIPKEYWDAVETTRSK</sequence>
<keyword evidence="3" id="KW-0732">Signal</keyword>
<evidence type="ECO:0000256" key="2">
    <source>
        <dbReference type="ARBA" id="ARBA00022448"/>
    </source>
</evidence>
<evidence type="ECO:0000256" key="3">
    <source>
        <dbReference type="ARBA" id="ARBA00022729"/>
    </source>
</evidence>
<evidence type="ECO:0000313" key="5">
    <source>
        <dbReference type="Proteomes" id="UP000650524"/>
    </source>
</evidence>
<keyword evidence="2" id="KW-0813">Transport</keyword>
<dbReference type="CDD" id="cd13603">
    <property type="entry name" value="PBP2_TRAP_Siap_TeaA_like"/>
    <property type="match status" value="1"/>
</dbReference>
<comment type="similarity">
    <text evidence="1">Belongs to the bacterial solute-binding protein 7 family.</text>
</comment>
<dbReference type="AlphaFoldDB" id="A0A8J6N1N7"/>
<name>A0A8J6N1N7_9DELT</name>
<dbReference type="Proteomes" id="UP000650524">
    <property type="component" value="Unassembled WGS sequence"/>
</dbReference>
<dbReference type="PANTHER" id="PTHR33376:SF7">
    <property type="entry name" value="C4-DICARBOXYLATE-BINDING PROTEIN DCTB"/>
    <property type="match status" value="1"/>
</dbReference>
<dbReference type="PANTHER" id="PTHR33376">
    <property type="match status" value="1"/>
</dbReference>
<dbReference type="NCBIfam" id="NF037995">
    <property type="entry name" value="TRAP_S1"/>
    <property type="match status" value="1"/>
</dbReference>